<evidence type="ECO:0000256" key="9">
    <source>
        <dbReference type="ARBA" id="ARBA00023136"/>
    </source>
</evidence>
<feature type="transmembrane region" description="Helical" evidence="12">
    <location>
        <begin position="190"/>
        <end position="212"/>
    </location>
</feature>
<organism evidence="13 14">
    <name type="scientific">Vibrio lentus</name>
    <dbReference type="NCBI Taxonomy" id="136468"/>
    <lineage>
        <taxon>Bacteria</taxon>
        <taxon>Pseudomonadati</taxon>
        <taxon>Pseudomonadota</taxon>
        <taxon>Gammaproteobacteria</taxon>
        <taxon>Vibrionales</taxon>
        <taxon>Vibrionaceae</taxon>
        <taxon>Vibrio</taxon>
    </lineage>
</organism>
<feature type="transmembrane region" description="Helical" evidence="12">
    <location>
        <begin position="389"/>
        <end position="412"/>
    </location>
</feature>
<proteinExistence type="predicted"/>
<evidence type="ECO:0000256" key="2">
    <source>
        <dbReference type="ARBA" id="ARBA00013489"/>
    </source>
</evidence>
<feature type="transmembrane region" description="Helical" evidence="12">
    <location>
        <begin position="52"/>
        <end position="75"/>
    </location>
</feature>
<dbReference type="GO" id="GO:0005886">
    <property type="term" value="C:plasma membrane"/>
    <property type="evidence" value="ECO:0007669"/>
    <property type="project" value="UniProtKB-SubCell"/>
</dbReference>
<dbReference type="EMBL" id="SYVO01000040">
    <property type="protein sequence ID" value="TKG08646.1"/>
    <property type="molecule type" value="Genomic_DNA"/>
</dbReference>
<dbReference type="InterPro" id="IPR002528">
    <property type="entry name" value="MATE_fam"/>
</dbReference>
<feature type="transmembrane region" description="Helical" evidence="12">
    <location>
        <begin position="319"/>
        <end position="342"/>
    </location>
</feature>
<dbReference type="InterPro" id="IPR048279">
    <property type="entry name" value="MdtK-like"/>
</dbReference>
<keyword evidence="7 12" id="KW-1133">Transmembrane helix</keyword>
<keyword evidence="6 12" id="KW-0812">Transmembrane</keyword>
<evidence type="ECO:0000313" key="13">
    <source>
        <dbReference type="EMBL" id="TKG08646.1"/>
    </source>
</evidence>
<keyword evidence="3" id="KW-0813">Transport</keyword>
<feature type="transmembrane region" description="Helical" evidence="12">
    <location>
        <begin position="269"/>
        <end position="299"/>
    </location>
</feature>
<dbReference type="PIRSF" id="PIRSF006603">
    <property type="entry name" value="DinF"/>
    <property type="match status" value="1"/>
</dbReference>
<feature type="transmembrane region" description="Helical" evidence="12">
    <location>
        <begin position="162"/>
        <end position="184"/>
    </location>
</feature>
<evidence type="ECO:0000256" key="7">
    <source>
        <dbReference type="ARBA" id="ARBA00022989"/>
    </source>
</evidence>
<feature type="transmembrane region" description="Helical" evidence="12">
    <location>
        <begin position="418"/>
        <end position="437"/>
    </location>
</feature>
<feature type="transmembrane region" description="Helical" evidence="12">
    <location>
        <begin position="362"/>
        <end position="382"/>
    </location>
</feature>
<dbReference type="RefSeq" id="WP_136994475.1">
    <property type="nucleotide sequence ID" value="NZ_SYVO01000040.1"/>
</dbReference>
<evidence type="ECO:0000256" key="11">
    <source>
        <dbReference type="ARBA" id="ARBA00031636"/>
    </source>
</evidence>
<accession>A0A4U2EXV6</accession>
<comment type="caution">
    <text evidence="13">The sequence shown here is derived from an EMBL/GenBank/DDBJ whole genome shotgun (WGS) entry which is preliminary data.</text>
</comment>
<feature type="transmembrane region" description="Helical" evidence="12">
    <location>
        <begin position="129"/>
        <end position="150"/>
    </location>
</feature>
<keyword evidence="5" id="KW-1003">Cell membrane</keyword>
<feature type="transmembrane region" description="Helical" evidence="12">
    <location>
        <begin position="12"/>
        <end position="30"/>
    </location>
</feature>
<dbReference type="AlphaFoldDB" id="A0A4U2EXV6"/>
<feature type="transmembrane region" description="Helical" evidence="12">
    <location>
        <begin position="87"/>
        <end position="109"/>
    </location>
</feature>
<dbReference type="PANTHER" id="PTHR43298">
    <property type="entry name" value="MULTIDRUG RESISTANCE PROTEIN NORM-RELATED"/>
    <property type="match status" value="1"/>
</dbReference>
<dbReference type="GO" id="GO:0042910">
    <property type="term" value="F:xenobiotic transmembrane transporter activity"/>
    <property type="evidence" value="ECO:0007669"/>
    <property type="project" value="InterPro"/>
</dbReference>
<feature type="transmembrane region" description="Helical" evidence="12">
    <location>
        <begin position="245"/>
        <end position="263"/>
    </location>
</feature>
<keyword evidence="9 12" id="KW-0472">Membrane</keyword>
<comment type="subcellular location">
    <subcellularLocation>
        <location evidence="1">Cell inner membrane</location>
        <topology evidence="1">Multi-pass membrane protein</topology>
    </subcellularLocation>
</comment>
<protein>
    <recommendedName>
        <fullName evidence="2">Multidrug resistance protein NorM</fullName>
    </recommendedName>
    <alternativeName>
        <fullName evidence="11">Multidrug-efflux transporter</fullName>
    </alternativeName>
    <alternativeName>
        <fullName evidence="10">Na(+)/drug antiporter</fullName>
    </alternativeName>
</protein>
<name>A0A4U2EXV6_9VIBR</name>
<dbReference type="Pfam" id="PF01554">
    <property type="entry name" value="MatE"/>
    <property type="match status" value="2"/>
</dbReference>
<evidence type="ECO:0000313" key="14">
    <source>
        <dbReference type="Proteomes" id="UP000305840"/>
    </source>
</evidence>
<dbReference type="InterPro" id="IPR050222">
    <property type="entry name" value="MATE_MdtK"/>
</dbReference>
<sequence>ALEIRYYRRIILLALPISVQSLLYSSLGYIDSAMISQLGVIEVAGVGVGSKVLWIASSITFSFSIALSIFLSQAYGSSDKIKQKKCFIVGSQITFVSSIIVSLTVLFFASDLAFFLSQDEKIARVAEDYIIITSFFYVIGAIPLCCDTVFRSFQRPKYSTYITIFEVILTIVLNYLLIFGMFGFPELGVVGAALGTVLARTARAVVSLYILYKHYDFFRIGFKIKSDFINPIYEYVLFIKKLSPIVFNTIIWTLGLFVYQFAIGGLDTYSIAAFTILSATESLFTSLSWGVASAGGIIIGECIGNSKDNDYVKIVAKKLVNICLSFSIVLTACIIVFYPLIFSLFNLDSRLLENLLQESVPILSLSVFLKTFSMFYTSGLLTAGGDTKFNLYLCMGSQWLVSIPLCVLFSHYYHFEFLAIYSFMLFEEVLKIFGGWHRTRSNIWIKRLV</sequence>
<reference evidence="13 14" key="1">
    <citation type="submission" date="2019-04" db="EMBL/GenBank/DDBJ databases">
        <title>A reverse ecology approach based on a biological definition of microbial populations.</title>
        <authorList>
            <person name="Arevalo P."/>
            <person name="Vaninsberghe D."/>
            <person name="Elsherbini J."/>
            <person name="Gore J."/>
            <person name="Polz M."/>
        </authorList>
    </citation>
    <scope>NUCLEOTIDE SEQUENCE [LARGE SCALE GENOMIC DNA]</scope>
    <source>
        <strain evidence="13 14">10N.222.48.A1</strain>
    </source>
</reference>
<feature type="non-terminal residue" evidence="13">
    <location>
        <position position="1"/>
    </location>
</feature>
<dbReference type="PANTHER" id="PTHR43298:SF2">
    <property type="entry name" value="FMN_FAD EXPORTER YEEO-RELATED"/>
    <property type="match status" value="1"/>
</dbReference>
<evidence type="ECO:0000256" key="1">
    <source>
        <dbReference type="ARBA" id="ARBA00004429"/>
    </source>
</evidence>
<evidence type="ECO:0000256" key="3">
    <source>
        <dbReference type="ARBA" id="ARBA00022448"/>
    </source>
</evidence>
<dbReference type="NCBIfam" id="TIGR00797">
    <property type="entry name" value="matE"/>
    <property type="match status" value="1"/>
</dbReference>
<evidence type="ECO:0000256" key="8">
    <source>
        <dbReference type="ARBA" id="ARBA00023065"/>
    </source>
</evidence>
<evidence type="ECO:0000256" key="10">
    <source>
        <dbReference type="ARBA" id="ARBA00030855"/>
    </source>
</evidence>
<gene>
    <name evidence="13" type="ORF">FCV91_12280</name>
</gene>
<evidence type="ECO:0000256" key="4">
    <source>
        <dbReference type="ARBA" id="ARBA00022449"/>
    </source>
</evidence>
<dbReference type="GO" id="GO:0015297">
    <property type="term" value="F:antiporter activity"/>
    <property type="evidence" value="ECO:0007669"/>
    <property type="project" value="UniProtKB-KW"/>
</dbReference>
<dbReference type="Proteomes" id="UP000305840">
    <property type="component" value="Unassembled WGS sequence"/>
</dbReference>
<evidence type="ECO:0000256" key="5">
    <source>
        <dbReference type="ARBA" id="ARBA00022475"/>
    </source>
</evidence>
<keyword evidence="8" id="KW-0406">Ion transport</keyword>
<evidence type="ECO:0000256" key="6">
    <source>
        <dbReference type="ARBA" id="ARBA00022692"/>
    </source>
</evidence>
<keyword evidence="4" id="KW-0050">Antiport</keyword>
<dbReference type="GO" id="GO:0006811">
    <property type="term" value="P:monoatomic ion transport"/>
    <property type="evidence" value="ECO:0007669"/>
    <property type="project" value="UniProtKB-KW"/>
</dbReference>
<evidence type="ECO:0000256" key="12">
    <source>
        <dbReference type="SAM" id="Phobius"/>
    </source>
</evidence>